<dbReference type="GO" id="GO:0005886">
    <property type="term" value="C:plasma membrane"/>
    <property type="evidence" value="ECO:0007669"/>
    <property type="project" value="TreeGrafter"/>
</dbReference>
<proteinExistence type="inferred from homology"/>
<dbReference type="PANTHER" id="PTHR12276:SF91">
    <property type="entry name" value="CLATHRIN INTERACTOR EPSIN 2-RELATED"/>
    <property type="match status" value="1"/>
</dbReference>
<dbReference type="FunFam" id="1.25.40.90:FF:000006">
    <property type="entry name" value="Clathrin interactor 1"/>
    <property type="match status" value="1"/>
</dbReference>
<dbReference type="CDD" id="cd03571">
    <property type="entry name" value="ENTH"/>
    <property type="match status" value="1"/>
</dbReference>
<dbReference type="GO" id="GO:0030276">
    <property type="term" value="F:clathrin binding"/>
    <property type="evidence" value="ECO:0007669"/>
    <property type="project" value="TreeGrafter"/>
</dbReference>
<organism evidence="8 9">
    <name type="scientific">Gossypium raimondii</name>
    <name type="common">Peruvian cotton</name>
    <name type="synonym">Gossypium klotzschianum subsp. raimondii</name>
    <dbReference type="NCBI Taxonomy" id="29730"/>
    <lineage>
        <taxon>Eukaryota</taxon>
        <taxon>Viridiplantae</taxon>
        <taxon>Streptophyta</taxon>
        <taxon>Embryophyta</taxon>
        <taxon>Tracheophyta</taxon>
        <taxon>Spermatophyta</taxon>
        <taxon>Magnoliopsida</taxon>
        <taxon>eudicotyledons</taxon>
        <taxon>Gunneridae</taxon>
        <taxon>Pentapetalae</taxon>
        <taxon>rosids</taxon>
        <taxon>malvids</taxon>
        <taxon>Malvales</taxon>
        <taxon>Malvaceae</taxon>
        <taxon>Malvoideae</taxon>
        <taxon>Gossypium</taxon>
    </lineage>
</organism>
<evidence type="ECO:0000256" key="4">
    <source>
        <dbReference type="ARBA" id="ARBA00023034"/>
    </source>
</evidence>
<comment type="subcellular location">
    <subcellularLocation>
        <location evidence="1">Cytoplasmic vesicle</location>
        <location evidence="1">Clathrin-coated vesicle</location>
    </subcellularLocation>
    <subcellularLocation>
        <location evidence="2">Golgi apparatus</location>
    </subcellularLocation>
</comment>
<feature type="compositionally biased region" description="Basic and acidic residues" evidence="6">
    <location>
        <begin position="178"/>
        <end position="250"/>
    </location>
</feature>
<dbReference type="Pfam" id="PF01417">
    <property type="entry name" value="ENTH"/>
    <property type="match status" value="1"/>
</dbReference>
<dbReference type="EMBL" id="CM001744">
    <property type="protein sequence ID" value="KJB27944.1"/>
    <property type="molecule type" value="Genomic_DNA"/>
</dbReference>
<feature type="compositionally biased region" description="Basic and acidic residues" evidence="6">
    <location>
        <begin position="277"/>
        <end position="296"/>
    </location>
</feature>
<comment type="similarity">
    <text evidence="3">Belongs to the epsin family.</text>
</comment>
<reference evidence="8 9" key="1">
    <citation type="journal article" date="2012" name="Nature">
        <title>Repeated polyploidization of Gossypium genomes and the evolution of spinnable cotton fibres.</title>
        <authorList>
            <person name="Paterson A.H."/>
            <person name="Wendel J.F."/>
            <person name="Gundlach H."/>
            <person name="Guo H."/>
            <person name="Jenkins J."/>
            <person name="Jin D."/>
            <person name="Llewellyn D."/>
            <person name="Showmaker K.C."/>
            <person name="Shu S."/>
            <person name="Udall J."/>
            <person name="Yoo M.J."/>
            <person name="Byers R."/>
            <person name="Chen W."/>
            <person name="Doron-Faigenboim A."/>
            <person name="Duke M.V."/>
            <person name="Gong L."/>
            <person name="Grimwood J."/>
            <person name="Grover C."/>
            <person name="Grupp K."/>
            <person name="Hu G."/>
            <person name="Lee T.H."/>
            <person name="Li J."/>
            <person name="Lin L."/>
            <person name="Liu T."/>
            <person name="Marler B.S."/>
            <person name="Page J.T."/>
            <person name="Roberts A.W."/>
            <person name="Romanel E."/>
            <person name="Sanders W.S."/>
            <person name="Szadkowski E."/>
            <person name="Tan X."/>
            <person name="Tang H."/>
            <person name="Xu C."/>
            <person name="Wang J."/>
            <person name="Wang Z."/>
            <person name="Zhang D."/>
            <person name="Zhang L."/>
            <person name="Ashrafi H."/>
            <person name="Bedon F."/>
            <person name="Bowers J.E."/>
            <person name="Brubaker C.L."/>
            <person name="Chee P.W."/>
            <person name="Das S."/>
            <person name="Gingle A.R."/>
            <person name="Haigler C.H."/>
            <person name="Harker D."/>
            <person name="Hoffmann L.V."/>
            <person name="Hovav R."/>
            <person name="Jones D.C."/>
            <person name="Lemke C."/>
            <person name="Mansoor S."/>
            <person name="ur Rahman M."/>
            <person name="Rainville L.N."/>
            <person name="Rambani A."/>
            <person name="Reddy U.K."/>
            <person name="Rong J.K."/>
            <person name="Saranga Y."/>
            <person name="Scheffler B.E."/>
            <person name="Scheffler J.A."/>
            <person name="Stelly D.M."/>
            <person name="Triplett B.A."/>
            <person name="Van Deynze A."/>
            <person name="Vaslin M.F."/>
            <person name="Waghmare V.N."/>
            <person name="Walford S.A."/>
            <person name="Wright R.J."/>
            <person name="Zaki E.A."/>
            <person name="Zhang T."/>
            <person name="Dennis E.S."/>
            <person name="Mayer K.F."/>
            <person name="Peterson D.G."/>
            <person name="Rokhsar D.S."/>
            <person name="Wang X."/>
            <person name="Schmutz J."/>
        </authorList>
    </citation>
    <scope>NUCLEOTIDE SEQUENCE [LARGE SCALE GENOMIC DNA]</scope>
</reference>
<keyword evidence="9" id="KW-1185">Reference proteome</keyword>
<evidence type="ECO:0000256" key="1">
    <source>
        <dbReference type="ARBA" id="ARBA00004132"/>
    </source>
</evidence>
<dbReference type="AlphaFoldDB" id="A0A0D2R7U3"/>
<accession>A0A0D2R7U3</accession>
<evidence type="ECO:0000313" key="9">
    <source>
        <dbReference type="Proteomes" id="UP000032304"/>
    </source>
</evidence>
<evidence type="ECO:0000256" key="6">
    <source>
        <dbReference type="SAM" id="MobiDB-lite"/>
    </source>
</evidence>
<dbReference type="SMART" id="SM00273">
    <property type="entry name" value="ENTH"/>
    <property type="match status" value="1"/>
</dbReference>
<dbReference type="SUPFAM" id="SSF48464">
    <property type="entry name" value="ENTH/VHS domain"/>
    <property type="match status" value="1"/>
</dbReference>
<keyword evidence="4" id="KW-0333">Golgi apparatus</keyword>
<dbReference type="GO" id="GO:0006897">
    <property type="term" value="P:endocytosis"/>
    <property type="evidence" value="ECO:0007669"/>
    <property type="project" value="TreeGrafter"/>
</dbReference>
<evidence type="ECO:0000259" key="7">
    <source>
        <dbReference type="PROSITE" id="PS50942"/>
    </source>
</evidence>
<evidence type="ECO:0000256" key="2">
    <source>
        <dbReference type="ARBA" id="ARBA00004555"/>
    </source>
</evidence>
<name>A0A0D2R7U3_GOSRA</name>
<gene>
    <name evidence="8" type="ORF">B456_005G018100</name>
</gene>
<evidence type="ECO:0000313" key="8">
    <source>
        <dbReference type="EMBL" id="KJB27944.1"/>
    </source>
</evidence>
<dbReference type="Gramene" id="KJB27944">
    <property type="protein sequence ID" value="KJB27944"/>
    <property type="gene ID" value="B456_005G018100"/>
</dbReference>
<protein>
    <recommendedName>
        <fullName evidence="7">ENTH domain-containing protein</fullName>
    </recommendedName>
</protein>
<dbReference type="PANTHER" id="PTHR12276">
    <property type="entry name" value="EPSIN/ENT-RELATED"/>
    <property type="match status" value="1"/>
</dbReference>
<dbReference type="GO" id="GO:0005794">
    <property type="term" value="C:Golgi apparatus"/>
    <property type="evidence" value="ECO:0007669"/>
    <property type="project" value="UniProtKB-SubCell"/>
</dbReference>
<feature type="compositionally biased region" description="Basic and acidic residues" evidence="6">
    <location>
        <begin position="152"/>
        <end position="161"/>
    </location>
</feature>
<evidence type="ECO:0000256" key="3">
    <source>
        <dbReference type="ARBA" id="ARBA00010130"/>
    </source>
</evidence>
<dbReference type="Proteomes" id="UP000032304">
    <property type="component" value="Chromosome 5"/>
</dbReference>
<dbReference type="GO" id="GO:0005543">
    <property type="term" value="F:phospholipid binding"/>
    <property type="evidence" value="ECO:0007669"/>
    <property type="project" value="TreeGrafter"/>
</dbReference>
<feature type="region of interest" description="Disordered" evidence="6">
    <location>
        <begin position="152"/>
        <end position="381"/>
    </location>
</feature>
<dbReference type="PROSITE" id="PS50942">
    <property type="entry name" value="ENTH"/>
    <property type="match status" value="1"/>
</dbReference>
<feature type="domain" description="ENTH" evidence="7">
    <location>
        <begin position="18"/>
        <end position="150"/>
    </location>
</feature>
<feature type="compositionally biased region" description="Polar residues" evidence="6">
    <location>
        <begin position="311"/>
        <end position="327"/>
    </location>
</feature>
<keyword evidence="5" id="KW-0968">Cytoplasmic vesicle</keyword>
<dbReference type="InterPro" id="IPR013809">
    <property type="entry name" value="ENTH"/>
</dbReference>
<dbReference type="GO" id="GO:0005768">
    <property type="term" value="C:endosome"/>
    <property type="evidence" value="ECO:0007669"/>
    <property type="project" value="TreeGrafter"/>
</dbReference>
<dbReference type="InterPro" id="IPR008942">
    <property type="entry name" value="ENTH_VHS"/>
</dbReference>
<evidence type="ECO:0000256" key="5">
    <source>
        <dbReference type="ARBA" id="ARBA00023329"/>
    </source>
</evidence>
<dbReference type="Gene3D" id="1.25.40.90">
    <property type="match status" value="1"/>
</dbReference>
<sequence>MKKAIGQTVRELKREVNKKVLKVPGIEQKVLDATSNEPWGPHGSLLADIAMATRNYHEYQMIMTVIWKRLSDTGKNWRHVYKALTVLEYLVGHGSERVIDDIREHAYQISALSNFQYIDSSGRDQGNNVRKKSQSLVALVNDKERIIEVRQKAAANRDKFRNTSTGGMYRPGSGGYGDKYDYDRYGNKDYDDQNGYGRDREYGYRDDDRYGRYGDSNSRDGDRYGRDYEDRYGRDGDRDDDYRGRSRSVDDYQYGTRSRSSDRDRAFDEDGASSRGSGDRADDHSQDGRRHERKQSEQNIGAPPSYEEAVTETQSPVRSERVGQTSVAAAPPPPPTNNPNQAASDLSNSASPPNQQAEAFDEFDPRGSFSAAPTPAPAPAAVPTATAVPATAVPTASTNAEIDLLDALSDSFAIVPVTPEIPATEVDAPANSGAMPTFAANQPASNFGNQVTWSIYNIEGSYTRISLNLSAICLFMVQRIWISCSVVA</sequence>
<feature type="compositionally biased region" description="Polar residues" evidence="6">
    <location>
        <begin position="344"/>
        <end position="357"/>
    </location>
</feature>
<dbReference type="GO" id="GO:0030125">
    <property type="term" value="C:clathrin vesicle coat"/>
    <property type="evidence" value="ECO:0007669"/>
    <property type="project" value="TreeGrafter"/>
</dbReference>
<feature type="compositionally biased region" description="Basic and acidic residues" evidence="6">
    <location>
        <begin position="259"/>
        <end position="268"/>
    </location>
</feature>